<evidence type="ECO:0000313" key="1">
    <source>
        <dbReference type="EMBL" id="KRN15614.1"/>
    </source>
</evidence>
<organism evidence="1 2">
    <name type="scientific">Secundilactobacillus similis DSM 23365 = JCM 2765</name>
    <dbReference type="NCBI Taxonomy" id="1423804"/>
    <lineage>
        <taxon>Bacteria</taxon>
        <taxon>Bacillati</taxon>
        <taxon>Bacillota</taxon>
        <taxon>Bacilli</taxon>
        <taxon>Lactobacillales</taxon>
        <taxon>Lactobacillaceae</taxon>
        <taxon>Secundilactobacillus</taxon>
    </lineage>
</organism>
<dbReference type="Proteomes" id="UP000051442">
    <property type="component" value="Unassembled WGS sequence"/>
</dbReference>
<evidence type="ECO:0008006" key="3">
    <source>
        <dbReference type="Google" id="ProtNLM"/>
    </source>
</evidence>
<dbReference type="EMBL" id="AYZM01000178">
    <property type="protein sequence ID" value="KRN15614.1"/>
    <property type="molecule type" value="Genomic_DNA"/>
</dbReference>
<protein>
    <recommendedName>
        <fullName evidence="3">N-acetyltransferase domain-containing protein</fullName>
    </recommendedName>
</protein>
<dbReference type="AlphaFoldDB" id="A0A0R2EH62"/>
<dbReference type="OrthoDB" id="2249426at2"/>
<dbReference type="STRING" id="1423804.FD14_GL002958"/>
<sequence>MAKFELYHPILTPHYRLDWLTQFTVKDVNALRQQRFPNETLLETATYINREMSTVMHDQALTWGIQDKVTEAFNGSATLSKTDDGLGLLSLTLTTDADRSALIHDLVTYMNDFSRSELGATQFAVQADNADEVLTSLGFNYDATHNYYVAA</sequence>
<reference evidence="1 2" key="1">
    <citation type="journal article" date="2015" name="Genome Announc.">
        <title>Expanding the biotechnology potential of lactobacilli through comparative genomics of 213 strains and associated genera.</title>
        <authorList>
            <person name="Sun Z."/>
            <person name="Harris H.M."/>
            <person name="McCann A."/>
            <person name="Guo C."/>
            <person name="Argimon S."/>
            <person name="Zhang W."/>
            <person name="Yang X."/>
            <person name="Jeffery I.B."/>
            <person name="Cooney J.C."/>
            <person name="Kagawa T.F."/>
            <person name="Liu W."/>
            <person name="Song Y."/>
            <person name="Salvetti E."/>
            <person name="Wrobel A."/>
            <person name="Rasinkangas P."/>
            <person name="Parkhill J."/>
            <person name="Rea M.C."/>
            <person name="O'Sullivan O."/>
            <person name="Ritari J."/>
            <person name="Douillard F.P."/>
            <person name="Paul Ross R."/>
            <person name="Yang R."/>
            <person name="Briner A.E."/>
            <person name="Felis G.E."/>
            <person name="de Vos W.M."/>
            <person name="Barrangou R."/>
            <person name="Klaenhammer T.R."/>
            <person name="Caufield P.W."/>
            <person name="Cui Y."/>
            <person name="Zhang H."/>
            <person name="O'Toole P.W."/>
        </authorList>
    </citation>
    <scope>NUCLEOTIDE SEQUENCE [LARGE SCALE GENOMIC DNA]</scope>
    <source>
        <strain evidence="1 2">DSM 23365</strain>
    </source>
</reference>
<dbReference type="PATRIC" id="fig|1423804.4.peg.3184"/>
<gene>
    <name evidence="1" type="ORF">FD14_GL002958</name>
</gene>
<name>A0A0R2EH62_9LACO</name>
<accession>A0A0R2EH62</accession>
<keyword evidence="2" id="KW-1185">Reference proteome</keyword>
<evidence type="ECO:0000313" key="2">
    <source>
        <dbReference type="Proteomes" id="UP000051442"/>
    </source>
</evidence>
<dbReference type="RefSeq" id="WP_054737346.1">
    <property type="nucleotide sequence ID" value="NZ_AYZM01000178.1"/>
</dbReference>
<proteinExistence type="predicted"/>
<comment type="caution">
    <text evidence="1">The sequence shown here is derived from an EMBL/GenBank/DDBJ whole genome shotgun (WGS) entry which is preliminary data.</text>
</comment>